<dbReference type="KEGG" id="hlr:HALLA_08055"/>
<dbReference type="GO" id="GO:0000271">
    <property type="term" value="P:polysaccharide biosynthetic process"/>
    <property type="evidence" value="ECO:0007669"/>
    <property type="project" value="InterPro"/>
</dbReference>
<dbReference type="PANTHER" id="PTHR38459:SF1">
    <property type="entry name" value="PROPHAGE BACTOPRENOL-LINKED GLUCOSE TRANSLOCASE HOMOLOG"/>
    <property type="match status" value="1"/>
</dbReference>
<accession>W0JPC1</accession>
<dbReference type="InterPro" id="IPR051401">
    <property type="entry name" value="GtrA_CellWall_Glycosyl"/>
</dbReference>
<name>W0JPC1_9EURY</name>
<sequence>MSKSFTEVLRLRLRALRSRALFLQFAGVGLVGATVDTTVLYALVSWTAFGPVAGKTVSWVFGIGVIFAINEWWTFSAYGKIGLRALLRRLLTSYLVRFAGFLVTLAVLFGLVYWFDVWFLLANVIGIGVGFFVNYTCESLYTWKVHRD</sequence>
<dbReference type="GO" id="GO:0005886">
    <property type="term" value="C:plasma membrane"/>
    <property type="evidence" value="ECO:0007669"/>
    <property type="project" value="TreeGrafter"/>
</dbReference>
<dbReference type="RefSeq" id="WP_049952021.1">
    <property type="nucleotide sequence ID" value="NZ_CP007055.1"/>
</dbReference>
<feature type="transmembrane region" description="Helical" evidence="6">
    <location>
        <begin position="56"/>
        <end position="73"/>
    </location>
</feature>
<dbReference type="EMBL" id="CP007055">
    <property type="protein sequence ID" value="AHF98822.1"/>
    <property type="molecule type" value="Genomic_DNA"/>
</dbReference>
<dbReference type="STRING" id="797299.HALLA_08055"/>
<feature type="transmembrane region" description="Helical" evidence="6">
    <location>
        <begin position="94"/>
        <end position="114"/>
    </location>
</feature>
<evidence type="ECO:0000259" key="7">
    <source>
        <dbReference type="Pfam" id="PF04138"/>
    </source>
</evidence>
<proteinExistence type="inferred from homology"/>
<dbReference type="PATRIC" id="fig|797299.3.peg.654"/>
<dbReference type="PANTHER" id="PTHR38459">
    <property type="entry name" value="PROPHAGE BACTOPRENOL-LINKED GLUCOSE TRANSLOCASE HOMOLOG"/>
    <property type="match status" value="1"/>
</dbReference>
<keyword evidence="3 6" id="KW-0812">Transmembrane</keyword>
<dbReference type="Proteomes" id="UP000019024">
    <property type="component" value="Chromosome"/>
</dbReference>
<gene>
    <name evidence="8" type="ORF">HALLA_08055</name>
</gene>
<keyword evidence="5 6" id="KW-0472">Membrane</keyword>
<feature type="domain" description="GtrA/DPMS transmembrane" evidence="7">
    <location>
        <begin position="24"/>
        <end position="143"/>
    </location>
</feature>
<evidence type="ECO:0000256" key="1">
    <source>
        <dbReference type="ARBA" id="ARBA00004141"/>
    </source>
</evidence>
<dbReference type="Pfam" id="PF04138">
    <property type="entry name" value="GtrA_DPMS_TM"/>
    <property type="match status" value="1"/>
</dbReference>
<keyword evidence="9" id="KW-1185">Reference proteome</keyword>
<evidence type="ECO:0000256" key="5">
    <source>
        <dbReference type="ARBA" id="ARBA00023136"/>
    </source>
</evidence>
<feature type="transmembrane region" description="Helical" evidence="6">
    <location>
        <begin position="120"/>
        <end position="137"/>
    </location>
</feature>
<dbReference type="eggNOG" id="arCOG02228">
    <property type="taxonomic scope" value="Archaea"/>
</dbReference>
<comment type="similarity">
    <text evidence="2">Belongs to the GtrA family.</text>
</comment>
<keyword evidence="4 6" id="KW-1133">Transmembrane helix</keyword>
<organism evidence="8 9">
    <name type="scientific">Halostagnicola larsenii XH-48</name>
    <dbReference type="NCBI Taxonomy" id="797299"/>
    <lineage>
        <taxon>Archaea</taxon>
        <taxon>Methanobacteriati</taxon>
        <taxon>Methanobacteriota</taxon>
        <taxon>Stenosarchaea group</taxon>
        <taxon>Halobacteria</taxon>
        <taxon>Halobacteriales</taxon>
        <taxon>Natrialbaceae</taxon>
        <taxon>Halostagnicola</taxon>
    </lineage>
</organism>
<evidence type="ECO:0000256" key="6">
    <source>
        <dbReference type="SAM" id="Phobius"/>
    </source>
</evidence>
<dbReference type="HOGENOM" id="CLU_083873_6_1_2"/>
<evidence type="ECO:0000313" key="8">
    <source>
        <dbReference type="EMBL" id="AHF98822.1"/>
    </source>
</evidence>
<dbReference type="GeneID" id="25144438"/>
<evidence type="ECO:0000256" key="2">
    <source>
        <dbReference type="ARBA" id="ARBA00009399"/>
    </source>
</evidence>
<evidence type="ECO:0000256" key="4">
    <source>
        <dbReference type="ARBA" id="ARBA00022989"/>
    </source>
</evidence>
<dbReference type="AlphaFoldDB" id="W0JPC1"/>
<dbReference type="OrthoDB" id="44002at2157"/>
<comment type="subcellular location">
    <subcellularLocation>
        <location evidence="1">Membrane</location>
        <topology evidence="1">Multi-pass membrane protein</topology>
    </subcellularLocation>
</comment>
<dbReference type="InterPro" id="IPR007267">
    <property type="entry name" value="GtrA_DPMS_TM"/>
</dbReference>
<protein>
    <submittedName>
        <fullName evidence="8">Polysaccharide synthesis protein GtrA</fullName>
    </submittedName>
</protein>
<reference evidence="8 9" key="1">
    <citation type="submission" date="2014-01" db="EMBL/GenBank/DDBJ databases">
        <authorList>
            <consortium name="DOE Joint Genome Institute"/>
            <person name="Anderson I."/>
            <person name="Huntemann M."/>
            <person name="Han J."/>
            <person name="Chen A."/>
            <person name="Kyrpides N."/>
            <person name="Mavromatis K."/>
            <person name="Markowitz V."/>
            <person name="Palaniappan K."/>
            <person name="Ivanova N."/>
            <person name="Schaumberg A."/>
            <person name="Pati A."/>
            <person name="Liolios K."/>
            <person name="Nordberg H.P."/>
            <person name="Cantor M.N."/>
            <person name="Hua S.X."/>
            <person name="Woyke T."/>
        </authorList>
    </citation>
    <scope>NUCLEOTIDE SEQUENCE [LARGE SCALE GENOMIC DNA]</scope>
    <source>
        <strain evidence="8 9">XH-48</strain>
    </source>
</reference>
<evidence type="ECO:0000313" key="9">
    <source>
        <dbReference type="Proteomes" id="UP000019024"/>
    </source>
</evidence>
<feature type="transmembrane region" description="Helical" evidence="6">
    <location>
        <begin position="21"/>
        <end position="44"/>
    </location>
</feature>
<evidence type="ECO:0000256" key="3">
    <source>
        <dbReference type="ARBA" id="ARBA00022692"/>
    </source>
</evidence>